<proteinExistence type="predicted"/>
<dbReference type="InterPro" id="IPR011989">
    <property type="entry name" value="ARM-like"/>
</dbReference>
<sequence length="253" mass="27705">MGIFDFLRKSSAPSSAPPLDKKVASYAKVAADKRAQAYDRIEAIQTLASMKSVDAASALLKRFTFTIDPSITDQDEKEVAFQGVADAGKGVIPAIRDFCIKAETLSWPIKILRSLLDDDEYRDELISLLEMFDTEYTRNVEPKQQIITALGGLSGGEIREAVERFLDDVNETVRFHAVQTTFAQGSDESVPALIKAITTEESVRIKNKVAEGLMGRGWIIPEELRSAAREALRDSGGFVIADSGRVQRGSGFG</sequence>
<name>A0A0K1EL91_CHOCO</name>
<gene>
    <name evidence="1" type="ORF">CMC5_058510</name>
</gene>
<dbReference type="OrthoDB" id="5506750at2"/>
<dbReference type="Gene3D" id="1.25.10.10">
    <property type="entry name" value="Leucine-rich Repeat Variant"/>
    <property type="match status" value="1"/>
</dbReference>
<keyword evidence="2" id="KW-1185">Reference proteome</keyword>
<accession>A0A0K1EL91</accession>
<dbReference type="AlphaFoldDB" id="A0A0K1EL91"/>
<dbReference type="EMBL" id="CP012159">
    <property type="protein sequence ID" value="AKT41645.1"/>
    <property type="molecule type" value="Genomic_DNA"/>
</dbReference>
<dbReference type="Proteomes" id="UP000067626">
    <property type="component" value="Chromosome"/>
</dbReference>
<dbReference type="SUPFAM" id="SSF48371">
    <property type="entry name" value="ARM repeat"/>
    <property type="match status" value="1"/>
</dbReference>
<organism evidence="1 2">
    <name type="scientific">Chondromyces crocatus</name>
    <dbReference type="NCBI Taxonomy" id="52"/>
    <lineage>
        <taxon>Bacteria</taxon>
        <taxon>Pseudomonadati</taxon>
        <taxon>Myxococcota</taxon>
        <taxon>Polyangia</taxon>
        <taxon>Polyangiales</taxon>
        <taxon>Polyangiaceae</taxon>
        <taxon>Chondromyces</taxon>
    </lineage>
</organism>
<evidence type="ECO:0008006" key="3">
    <source>
        <dbReference type="Google" id="ProtNLM"/>
    </source>
</evidence>
<dbReference type="STRING" id="52.CMC5_058510"/>
<dbReference type="KEGG" id="ccro:CMC5_058510"/>
<protein>
    <recommendedName>
        <fullName evidence="3">HEAT repeat domain-containing protein</fullName>
    </recommendedName>
</protein>
<dbReference type="InterPro" id="IPR016024">
    <property type="entry name" value="ARM-type_fold"/>
</dbReference>
<reference evidence="1 2" key="1">
    <citation type="submission" date="2015-07" db="EMBL/GenBank/DDBJ databases">
        <title>Genome analysis of myxobacterium Chondromyces crocatus Cm c5 reveals a high potential for natural compound synthesis and the genetic basis for the loss of fruiting body formation.</title>
        <authorList>
            <person name="Zaburannyi N."/>
            <person name="Bunk B."/>
            <person name="Maier J."/>
            <person name="Overmann J."/>
            <person name="Mueller R."/>
        </authorList>
    </citation>
    <scope>NUCLEOTIDE SEQUENCE [LARGE SCALE GENOMIC DNA]</scope>
    <source>
        <strain evidence="1 2">Cm c5</strain>
    </source>
</reference>
<evidence type="ECO:0000313" key="1">
    <source>
        <dbReference type="EMBL" id="AKT41645.1"/>
    </source>
</evidence>
<evidence type="ECO:0000313" key="2">
    <source>
        <dbReference type="Proteomes" id="UP000067626"/>
    </source>
</evidence>